<dbReference type="PROSITE" id="PS50850">
    <property type="entry name" value="MFS"/>
    <property type="match status" value="1"/>
</dbReference>
<dbReference type="Gene3D" id="1.20.1250.20">
    <property type="entry name" value="MFS general substrate transporter like domains"/>
    <property type="match status" value="2"/>
</dbReference>
<feature type="transmembrane region" description="Helical" evidence="6">
    <location>
        <begin position="175"/>
        <end position="195"/>
    </location>
</feature>
<comment type="subcellular location">
    <subcellularLocation>
        <location evidence="1">Cell membrane</location>
        <topology evidence="1">Multi-pass membrane protein</topology>
    </subcellularLocation>
</comment>
<dbReference type="PANTHER" id="PTHR12778:SF10">
    <property type="entry name" value="MAJOR FACILITATOR SUPERFAMILY DOMAIN-CONTAINING PROTEIN 3"/>
    <property type="match status" value="1"/>
</dbReference>
<accession>A0A166JGV4</accession>
<feature type="transmembrane region" description="Helical" evidence="6">
    <location>
        <begin position="49"/>
        <end position="71"/>
    </location>
</feature>
<evidence type="ECO:0000313" key="8">
    <source>
        <dbReference type="EMBL" id="KZL49692.1"/>
    </source>
</evidence>
<evidence type="ECO:0000259" key="7">
    <source>
        <dbReference type="PROSITE" id="PS50850"/>
    </source>
</evidence>
<evidence type="ECO:0000256" key="3">
    <source>
        <dbReference type="ARBA" id="ARBA00022692"/>
    </source>
</evidence>
<feature type="transmembrane region" description="Helical" evidence="6">
    <location>
        <begin position="108"/>
        <end position="124"/>
    </location>
</feature>
<keyword evidence="2" id="KW-0813">Transport</keyword>
<dbReference type="InterPro" id="IPR036259">
    <property type="entry name" value="MFS_trans_sf"/>
</dbReference>
<name>A0A166JGV4_NODSP</name>
<evidence type="ECO:0000256" key="5">
    <source>
        <dbReference type="ARBA" id="ARBA00023136"/>
    </source>
</evidence>
<dbReference type="NCBIfam" id="TIGR00901">
    <property type="entry name" value="2A0125"/>
    <property type="match status" value="1"/>
</dbReference>
<feature type="transmembrane region" description="Helical" evidence="6">
    <location>
        <begin position="294"/>
        <end position="312"/>
    </location>
</feature>
<dbReference type="GO" id="GO:0022857">
    <property type="term" value="F:transmembrane transporter activity"/>
    <property type="evidence" value="ECO:0007669"/>
    <property type="project" value="InterPro"/>
</dbReference>
<dbReference type="PANTHER" id="PTHR12778">
    <property type="entry name" value="SOLUTE CARRIER FAMILY 33 ACETYL-COA TRANSPORTER -RELATED"/>
    <property type="match status" value="1"/>
</dbReference>
<organism evidence="8 9">
    <name type="scientific">Nodularia spumigena CENA596</name>
    <dbReference type="NCBI Taxonomy" id="1819295"/>
    <lineage>
        <taxon>Bacteria</taxon>
        <taxon>Bacillati</taxon>
        <taxon>Cyanobacteriota</taxon>
        <taxon>Cyanophyceae</taxon>
        <taxon>Nostocales</taxon>
        <taxon>Nodulariaceae</taxon>
        <taxon>Nodularia</taxon>
    </lineage>
</organism>
<evidence type="ECO:0000256" key="6">
    <source>
        <dbReference type="SAM" id="Phobius"/>
    </source>
</evidence>
<keyword evidence="5 6" id="KW-0472">Membrane</keyword>
<evidence type="ECO:0000256" key="4">
    <source>
        <dbReference type="ARBA" id="ARBA00022989"/>
    </source>
</evidence>
<dbReference type="InterPro" id="IPR020846">
    <property type="entry name" value="MFS_dom"/>
</dbReference>
<evidence type="ECO:0000313" key="9">
    <source>
        <dbReference type="Proteomes" id="UP000076555"/>
    </source>
</evidence>
<keyword evidence="3 6" id="KW-0812">Transmembrane</keyword>
<sequence>MKPVRSLLTVFGSRKMAALTLIGFSSGLPLFLTSRTLQAWMTVEGVDLTAIGLFSLVGLPYSLKFIWSPLIDRFTVPILGRRRGWLITLQIGLLIAIALMAFQQPKQALQLLAINAVAIAFLSASQDIAADAYRTDVLEELELGAGAAVFVLGYRIALLFTGSLALILADNLPWPSVYLFMALGMVIGIIATLFAPEPKETSPPESLAAAVILPFGEFFQRQGVVQAILMLVFIVLYKLGDSFVNNMSTPFLLQTGFTQTDIGAIQGGMGLIATIVGTLSGGVILSKIGLNRSLWLFGALQAVSNLAYYGLANVGQNYPALVLTINIENFCGGLGTAAFVAFLMNMCNQRFSATQYALLSSFMAVSRDILVAPAGTIAKSTGWPLFFIISIVAAIPGLLLLPLFAPWNPKPVAISRPGLEEDDEDLWGTK</sequence>
<comment type="caution">
    <text evidence="8">The sequence shown here is derived from an EMBL/GenBank/DDBJ whole genome shotgun (WGS) entry which is preliminary data.</text>
</comment>
<feature type="transmembrane region" description="Helical" evidence="6">
    <location>
        <begin position="224"/>
        <end position="244"/>
    </location>
</feature>
<dbReference type="CDD" id="cd17486">
    <property type="entry name" value="MFS_AmpG_like"/>
    <property type="match status" value="1"/>
</dbReference>
<dbReference type="RefSeq" id="WP_063872868.1">
    <property type="nucleotide sequence ID" value="NZ_CAWMRI010000140.1"/>
</dbReference>
<evidence type="ECO:0000256" key="1">
    <source>
        <dbReference type="ARBA" id="ARBA00004651"/>
    </source>
</evidence>
<feature type="transmembrane region" description="Helical" evidence="6">
    <location>
        <begin position="383"/>
        <end position="405"/>
    </location>
</feature>
<feature type="transmembrane region" description="Helical" evidence="6">
    <location>
        <begin position="145"/>
        <end position="169"/>
    </location>
</feature>
<dbReference type="Pfam" id="PF07690">
    <property type="entry name" value="MFS_1"/>
    <property type="match status" value="1"/>
</dbReference>
<feature type="transmembrane region" description="Helical" evidence="6">
    <location>
        <begin position="83"/>
        <end position="102"/>
    </location>
</feature>
<keyword evidence="4 6" id="KW-1133">Transmembrane helix</keyword>
<dbReference type="OrthoDB" id="9787815at2"/>
<feature type="transmembrane region" description="Helical" evidence="6">
    <location>
        <begin position="356"/>
        <end position="377"/>
    </location>
</feature>
<dbReference type="FunFam" id="1.20.1250.20:FF:000072">
    <property type="entry name" value="Muropeptide transporter AmpG"/>
    <property type="match status" value="1"/>
</dbReference>
<dbReference type="Proteomes" id="UP000076555">
    <property type="component" value="Unassembled WGS sequence"/>
</dbReference>
<dbReference type="SUPFAM" id="SSF103473">
    <property type="entry name" value="MFS general substrate transporter"/>
    <property type="match status" value="1"/>
</dbReference>
<reference evidence="8 9" key="1">
    <citation type="submission" date="2016-04" db="EMBL/GenBank/DDBJ databases">
        <title>Draft Genome Assembly of the Bloom-forming Cyanobacterium Nodularia spumigena Strain CENA596 in Shrimp Production Ponds.</title>
        <authorList>
            <person name="Popin R.V."/>
            <person name="Rigonato J."/>
            <person name="Abreu V.A."/>
            <person name="Andreote A.P."/>
            <person name="Silveira S.B."/>
            <person name="Odebrecht C."/>
            <person name="Fiore M.F."/>
        </authorList>
    </citation>
    <scope>NUCLEOTIDE SEQUENCE [LARGE SCALE GENOMIC DNA]</scope>
    <source>
        <strain evidence="8 9">CENA596</strain>
    </source>
</reference>
<dbReference type="InterPro" id="IPR011701">
    <property type="entry name" value="MFS"/>
</dbReference>
<feature type="transmembrane region" description="Helical" evidence="6">
    <location>
        <begin position="264"/>
        <end position="285"/>
    </location>
</feature>
<dbReference type="GO" id="GO:0005886">
    <property type="term" value="C:plasma membrane"/>
    <property type="evidence" value="ECO:0007669"/>
    <property type="project" value="UniProtKB-SubCell"/>
</dbReference>
<proteinExistence type="predicted"/>
<evidence type="ECO:0000256" key="2">
    <source>
        <dbReference type="ARBA" id="ARBA00022448"/>
    </source>
</evidence>
<dbReference type="EMBL" id="LWAJ01000140">
    <property type="protein sequence ID" value="KZL49692.1"/>
    <property type="molecule type" value="Genomic_DNA"/>
</dbReference>
<feature type="domain" description="Major facilitator superfamily (MFS) profile" evidence="7">
    <location>
        <begin position="15"/>
        <end position="408"/>
    </location>
</feature>
<protein>
    <submittedName>
        <fullName evidence="8">AmpG family muropeptide MFS transporter</fullName>
    </submittedName>
</protein>
<gene>
    <name evidence="8" type="ORF">A2T98_11390</name>
</gene>
<feature type="transmembrane region" description="Helical" evidence="6">
    <location>
        <begin position="318"/>
        <end position="344"/>
    </location>
</feature>
<dbReference type="AlphaFoldDB" id="A0A166JGV4"/>
<dbReference type="InterPro" id="IPR004752">
    <property type="entry name" value="AmpG_permease/AT-1"/>
</dbReference>